<organism evidence="5 6">
    <name type="scientific">Wansuia hejianensis</name>
    <dbReference type="NCBI Taxonomy" id="2763667"/>
    <lineage>
        <taxon>Bacteria</taxon>
        <taxon>Bacillati</taxon>
        <taxon>Bacillota</taxon>
        <taxon>Clostridia</taxon>
        <taxon>Lachnospirales</taxon>
        <taxon>Lachnospiraceae</taxon>
        <taxon>Wansuia</taxon>
    </lineage>
</organism>
<dbReference type="GO" id="GO:0042941">
    <property type="term" value="P:D-alanine transmembrane transport"/>
    <property type="evidence" value="ECO:0007669"/>
    <property type="project" value="TreeGrafter"/>
</dbReference>
<dbReference type="AlphaFoldDB" id="A0A7G9GGT1"/>
<dbReference type="SMART" id="SM00382">
    <property type="entry name" value="AAA"/>
    <property type="match status" value="1"/>
</dbReference>
<name>A0A7G9GGT1_9FIRM</name>
<dbReference type="SUPFAM" id="SSF52540">
    <property type="entry name" value="P-loop containing nucleoside triphosphate hydrolases"/>
    <property type="match status" value="1"/>
</dbReference>
<sequence length="257" mass="28288">MSECLLKIENLTRKFGGLTAVDSVNMYVNQGEIIGLIGANGAGKTTVFNMISGSFRPTTGKIIFNNIEIEHKPAHLICRLGVGRTYQIVQPFTTLTVLENTIVGALLKYPDVSAARKKSIEILKLLDMEERRDVKGSNLSLPELKRMEVARALATEPKLLLLDEVMAGLNPTDSAEFVNIIRKIRDTGVTIILIEHVMKAVMSLSDRIYVLNQGKLISEGTPEHVSNDPVVIESYLGSRKIASETIPNKEENVNAES</sequence>
<dbReference type="InterPro" id="IPR051120">
    <property type="entry name" value="ABC_AA/LPS_Transport"/>
</dbReference>
<keyword evidence="2" id="KW-0547">Nucleotide-binding</keyword>
<evidence type="ECO:0000256" key="1">
    <source>
        <dbReference type="ARBA" id="ARBA00022448"/>
    </source>
</evidence>
<dbReference type="KEGG" id="whj:H9Q79_06995"/>
<protein>
    <submittedName>
        <fullName evidence="5">ABC transporter ATP-binding protein</fullName>
    </submittedName>
</protein>
<dbReference type="GO" id="GO:1903805">
    <property type="term" value="P:L-valine import across plasma membrane"/>
    <property type="evidence" value="ECO:0007669"/>
    <property type="project" value="TreeGrafter"/>
</dbReference>
<dbReference type="Proteomes" id="UP000515860">
    <property type="component" value="Chromosome"/>
</dbReference>
<keyword evidence="1" id="KW-0813">Transport</keyword>
<dbReference type="PANTHER" id="PTHR45772">
    <property type="entry name" value="CONSERVED COMPONENT OF ABC TRANSPORTER FOR NATURAL AMINO ACIDS-RELATED"/>
    <property type="match status" value="1"/>
</dbReference>
<dbReference type="InterPro" id="IPR027417">
    <property type="entry name" value="P-loop_NTPase"/>
</dbReference>
<keyword evidence="6" id="KW-1185">Reference proteome</keyword>
<evidence type="ECO:0000256" key="3">
    <source>
        <dbReference type="ARBA" id="ARBA00022840"/>
    </source>
</evidence>
<dbReference type="EMBL" id="CP060635">
    <property type="protein sequence ID" value="QNM10013.1"/>
    <property type="molecule type" value="Genomic_DNA"/>
</dbReference>
<keyword evidence="3 5" id="KW-0067">ATP-binding</keyword>
<feature type="domain" description="ABC transporter" evidence="4">
    <location>
        <begin position="6"/>
        <end position="238"/>
    </location>
</feature>
<dbReference type="GO" id="GO:0015808">
    <property type="term" value="P:L-alanine transport"/>
    <property type="evidence" value="ECO:0007669"/>
    <property type="project" value="TreeGrafter"/>
</dbReference>
<dbReference type="Pfam" id="PF12399">
    <property type="entry name" value="BCA_ABC_TP_C"/>
    <property type="match status" value="1"/>
</dbReference>
<dbReference type="InterPro" id="IPR032823">
    <property type="entry name" value="BCA_ABC_TP_C"/>
</dbReference>
<dbReference type="GO" id="GO:0005304">
    <property type="term" value="F:L-valine transmembrane transporter activity"/>
    <property type="evidence" value="ECO:0007669"/>
    <property type="project" value="TreeGrafter"/>
</dbReference>
<dbReference type="GO" id="GO:0016887">
    <property type="term" value="F:ATP hydrolysis activity"/>
    <property type="evidence" value="ECO:0007669"/>
    <property type="project" value="InterPro"/>
</dbReference>
<evidence type="ECO:0000313" key="6">
    <source>
        <dbReference type="Proteomes" id="UP000515860"/>
    </source>
</evidence>
<dbReference type="PROSITE" id="PS50893">
    <property type="entry name" value="ABC_TRANSPORTER_2"/>
    <property type="match status" value="1"/>
</dbReference>
<dbReference type="InterPro" id="IPR003593">
    <property type="entry name" value="AAA+_ATPase"/>
</dbReference>
<dbReference type="RefSeq" id="WP_118647498.1">
    <property type="nucleotide sequence ID" value="NZ_CP060635.1"/>
</dbReference>
<dbReference type="CDD" id="cd03219">
    <property type="entry name" value="ABC_Mj1267_LivG_branched"/>
    <property type="match status" value="1"/>
</dbReference>
<dbReference type="GO" id="GO:1903806">
    <property type="term" value="P:L-isoleucine import across plasma membrane"/>
    <property type="evidence" value="ECO:0007669"/>
    <property type="project" value="TreeGrafter"/>
</dbReference>
<dbReference type="GO" id="GO:0005886">
    <property type="term" value="C:plasma membrane"/>
    <property type="evidence" value="ECO:0007669"/>
    <property type="project" value="TreeGrafter"/>
</dbReference>
<reference evidence="5 6" key="1">
    <citation type="submission" date="2020-08" db="EMBL/GenBank/DDBJ databases">
        <authorList>
            <person name="Liu C."/>
            <person name="Sun Q."/>
        </authorList>
    </citation>
    <scope>NUCLEOTIDE SEQUENCE [LARGE SCALE GENOMIC DNA]</scope>
    <source>
        <strain evidence="5 6">NSJ-29</strain>
    </source>
</reference>
<dbReference type="InterPro" id="IPR003439">
    <property type="entry name" value="ABC_transporter-like_ATP-bd"/>
</dbReference>
<dbReference type="Pfam" id="PF00005">
    <property type="entry name" value="ABC_tran"/>
    <property type="match status" value="1"/>
</dbReference>
<evidence type="ECO:0000256" key="2">
    <source>
        <dbReference type="ARBA" id="ARBA00022741"/>
    </source>
</evidence>
<accession>A0A7G9GGT1</accession>
<gene>
    <name evidence="5" type="ORF">H9Q79_06995</name>
</gene>
<dbReference type="GO" id="GO:0015188">
    <property type="term" value="F:L-isoleucine transmembrane transporter activity"/>
    <property type="evidence" value="ECO:0007669"/>
    <property type="project" value="TreeGrafter"/>
</dbReference>
<dbReference type="Gene3D" id="3.40.50.300">
    <property type="entry name" value="P-loop containing nucleotide triphosphate hydrolases"/>
    <property type="match status" value="1"/>
</dbReference>
<dbReference type="PANTHER" id="PTHR45772:SF7">
    <property type="entry name" value="AMINO ACID ABC TRANSPORTER ATP-BINDING PROTEIN"/>
    <property type="match status" value="1"/>
</dbReference>
<dbReference type="GO" id="GO:0015192">
    <property type="term" value="F:L-phenylalanine transmembrane transporter activity"/>
    <property type="evidence" value="ECO:0007669"/>
    <property type="project" value="TreeGrafter"/>
</dbReference>
<dbReference type="GO" id="GO:0005524">
    <property type="term" value="F:ATP binding"/>
    <property type="evidence" value="ECO:0007669"/>
    <property type="project" value="UniProtKB-KW"/>
</dbReference>
<evidence type="ECO:0000313" key="5">
    <source>
        <dbReference type="EMBL" id="QNM10013.1"/>
    </source>
</evidence>
<evidence type="ECO:0000259" key="4">
    <source>
        <dbReference type="PROSITE" id="PS50893"/>
    </source>
</evidence>
<proteinExistence type="predicted"/>